<dbReference type="EC" id="2.7.11.1" evidence="1"/>
<dbReference type="PANTHER" id="PTHR43289:SF6">
    <property type="entry name" value="SERINE_THREONINE-PROTEIN KINASE NEKL-3"/>
    <property type="match status" value="1"/>
</dbReference>
<keyword evidence="10" id="KW-0812">Transmembrane</keyword>
<evidence type="ECO:0000256" key="7">
    <source>
        <dbReference type="ARBA" id="ARBA00023295"/>
    </source>
</evidence>
<name>A0A066UCN5_9PSEU</name>
<evidence type="ECO:0000313" key="13">
    <source>
        <dbReference type="Proteomes" id="UP000027345"/>
    </source>
</evidence>
<dbReference type="SUPFAM" id="SSF56112">
    <property type="entry name" value="Protein kinase-like (PK-like)"/>
    <property type="match status" value="1"/>
</dbReference>
<dbReference type="InterPro" id="IPR036116">
    <property type="entry name" value="FN3_sf"/>
</dbReference>
<organism evidence="12 13">
    <name type="scientific">Amycolatopsis rifamycinica</name>
    <dbReference type="NCBI Taxonomy" id="287986"/>
    <lineage>
        <taxon>Bacteria</taxon>
        <taxon>Bacillati</taxon>
        <taxon>Actinomycetota</taxon>
        <taxon>Actinomycetes</taxon>
        <taxon>Pseudonocardiales</taxon>
        <taxon>Pseudonocardiaceae</taxon>
        <taxon>Amycolatopsis</taxon>
    </lineage>
</organism>
<dbReference type="GO" id="GO:0004674">
    <property type="term" value="F:protein serine/threonine kinase activity"/>
    <property type="evidence" value="ECO:0007669"/>
    <property type="project" value="UniProtKB-KW"/>
</dbReference>
<dbReference type="GO" id="GO:0005524">
    <property type="term" value="F:ATP binding"/>
    <property type="evidence" value="ECO:0007669"/>
    <property type="project" value="UniProtKB-KW"/>
</dbReference>
<keyword evidence="4" id="KW-0547">Nucleotide-binding</keyword>
<comment type="caution">
    <text evidence="12">The sequence shown here is derived from an EMBL/GenBank/DDBJ whole genome shotgun (WGS) entry which is preliminary data.</text>
</comment>
<dbReference type="InterPro" id="IPR011009">
    <property type="entry name" value="Kinase-like_dom_sf"/>
</dbReference>
<dbReference type="SUPFAM" id="SSF49265">
    <property type="entry name" value="Fibronectin type III"/>
    <property type="match status" value="1"/>
</dbReference>
<accession>A0A066UCN5</accession>
<dbReference type="Pfam" id="PF00069">
    <property type="entry name" value="Pkinase"/>
    <property type="match status" value="1"/>
</dbReference>
<evidence type="ECO:0000256" key="8">
    <source>
        <dbReference type="ARBA" id="ARBA00023326"/>
    </source>
</evidence>
<dbReference type="Proteomes" id="UP000027345">
    <property type="component" value="Unassembled WGS sequence"/>
</dbReference>
<feature type="region of interest" description="Disordered" evidence="9">
    <location>
        <begin position="1"/>
        <end position="30"/>
    </location>
</feature>
<keyword evidence="10" id="KW-0472">Membrane</keyword>
<sequence>MTGEMENPPADGLIPFRDGPHASSYLAPGDRPGERVVVKVLREPLDRQTRAAFDREQAALAKLRPAPIRLAERVTKLPDGRTALSAPWCAESLADRVARTGPLGVPETVAVATAVAKALATAHDAGVPHGGVHPGNVLFADGGEPVVADFGVSLRRRFGRSPAADVGFLAPETLSRGVLDAASDRYCLGAVLHFCRTGQAPFQAAPGERPEALVLRVFDAAPPELPDAPPALASLVTRLLAKEPRDRPDDEAVLAALAALREAPGEPLLVLEPPSGESPAPQRKRRGPALALAGLAGAVVVVAAVLLWPGGATSPAPPPAPVPAPASSTSAAAVRIDLDPPVDRQDHVELTWHAPPNLDFAVLVTEAGQARPTVVLAQRLTSKRITVRPDRAYCFRIQATSPRGSWQSEPRGIRDAVC</sequence>
<proteinExistence type="predicted"/>
<evidence type="ECO:0000256" key="1">
    <source>
        <dbReference type="ARBA" id="ARBA00012513"/>
    </source>
</evidence>
<evidence type="ECO:0000256" key="4">
    <source>
        <dbReference type="ARBA" id="ARBA00022741"/>
    </source>
</evidence>
<dbReference type="STRING" id="287986.DV20_13385"/>
<keyword evidence="2" id="KW-0723">Serine/threonine-protein kinase</keyword>
<dbReference type="GO" id="GO:0016798">
    <property type="term" value="F:hydrolase activity, acting on glycosyl bonds"/>
    <property type="evidence" value="ECO:0007669"/>
    <property type="project" value="UniProtKB-KW"/>
</dbReference>
<evidence type="ECO:0000256" key="2">
    <source>
        <dbReference type="ARBA" id="ARBA00022527"/>
    </source>
</evidence>
<dbReference type="AlphaFoldDB" id="A0A066UCN5"/>
<keyword evidence="3" id="KW-0808">Transferase</keyword>
<feature type="domain" description="Protein kinase" evidence="11">
    <location>
        <begin position="10"/>
        <end position="269"/>
    </location>
</feature>
<evidence type="ECO:0000259" key="11">
    <source>
        <dbReference type="PROSITE" id="PS50011"/>
    </source>
</evidence>
<keyword evidence="6" id="KW-0067">ATP-binding</keyword>
<keyword evidence="8" id="KW-0119">Carbohydrate metabolism</keyword>
<evidence type="ECO:0000256" key="5">
    <source>
        <dbReference type="ARBA" id="ARBA00022777"/>
    </source>
</evidence>
<dbReference type="InterPro" id="IPR003961">
    <property type="entry name" value="FN3_dom"/>
</dbReference>
<dbReference type="PROSITE" id="PS50011">
    <property type="entry name" value="PROTEIN_KINASE_DOM"/>
    <property type="match status" value="1"/>
</dbReference>
<feature type="transmembrane region" description="Helical" evidence="10">
    <location>
        <begin position="289"/>
        <end position="308"/>
    </location>
</feature>
<keyword evidence="10" id="KW-1133">Transmembrane helix</keyword>
<keyword evidence="8" id="KW-0624">Polysaccharide degradation</keyword>
<dbReference type="InterPro" id="IPR000719">
    <property type="entry name" value="Prot_kinase_dom"/>
</dbReference>
<dbReference type="PANTHER" id="PTHR43289">
    <property type="entry name" value="MITOGEN-ACTIVATED PROTEIN KINASE KINASE KINASE 20-RELATED"/>
    <property type="match status" value="1"/>
</dbReference>
<evidence type="ECO:0000256" key="9">
    <source>
        <dbReference type="SAM" id="MobiDB-lite"/>
    </source>
</evidence>
<dbReference type="EMBL" id="JMQI01000026">
    <property type="protein sequence ID" value="KDN21904.1"/>
    <property type="molecule type" value="Genomic_DNA"/>
</dbReference>
<keyword evidence="7" id="KW-0326">Glycosidase</keyword>
<dbReference type="CDD" id="cd00063">
    <property type="entry name" value="FN3"/>
    <property type="match status" value="1"/>
</dbReference>
<protein>
    <recommendedName>
        <fullName evidence="1">non-specific serine/threonine protein kinase</fullName>
        <ecNumber evidence="1">2.7.11.1</ecNumber>
    </recommendedName>
</protein>
<keyword evidence="5" id="KW-0418">Kinase</keyword>
<evidence type="ECO:0000256" key="3">
    <source>
        <dbReference type="ARBA" id="ARBA00022679"/>
    </source>
</evidence>
<evidence type="ECO:0000256" key="10">
    <source>
        <dbReference type="SAM" id="Phobius"/>
    </source>
</evidence>
<dbReference type="Gene3D" id="1.10.510.10">
    <property type="entry name" value="Transferase(Phosphotransferase) domain 1"/>
    <property type="match status" value="1"/>
</dbReference>
<reference evidence="12 13" key="1">
    <citation type="submission" date="2014-05" db="EMBL/GenBank/DDBJ databases">
        <title>Draft genome sequence of Amycolatopsis rifamycinica DSM 46095.</title>
        <authorList>
            <person name="Lal R."/>
            <person name="Saxena A."/>
            <person name="Kumari R."/>
            <person name="Mukherjee U."/>
            <person name="Singh P."/>
            <person name="Sangwan N."/>
            <person name="Mahato N.K."/>
        </authorList>
    </citation>
    <scope>NUCLEOTIDE SEQUENCE [LARGE SCALE GENOMIC DNA]</scope>
    <source>
        <strain evidence="12 13">DSM 46095</strain>
    </source>
</reference>
<evidence type="ECO:0000256" key="6">
    <source>
        <dbReference type="ARBA" id="ARBA00022840"/>
    </source>
</evidence>
<keyword evidence="7" id="KW-0378">Hydrolase</keyword>
<dbReference type="SMART" id="SM00220">
    <property type="entry name" value="S_TKc"/>
    <property type="match status" value="1"/>
</dbReference>
<dbReference type="GO" id="GO:0000272">
    <property type="term" value="P:polysaccharide catabolic process"/>
    <property type="evidence" value="ECO:0007669"/>
    <property type="project" value="UniProtKB-KW"/>
</dbReference>
<evidence type="ECO:0000313" key="12">
    <source>
        <dbReference type="EMBL" id="KDN21904.1"/>
    </source>
</evidence>
<gene>
    <name evidence="12" type="ORF">DV20_13385</name>
</gene>
<keyword evidence="13" id="KW-1185">Reference proteome</keyword>
<dbReference type="eggNOG" id="COG0515">
    <property type="taxonomic scope" value="Bacteria"/>
</dbReference>